<organism evidence="1 2">
    <name type="scientific">Parascaris univalens</name>
    <name type="common">Nematode worm</name>
    <dbReference type="NCBI Taxonomy" id="6257"/>
    <lineage>
        <taxon>Eukaryota</taxon>
        <taxon>Metazoa</taxon>
        <taxon>Ecdysozoa</taxon>
        <taxon>Nematoda</taxon>
        <taxon>Chromadorea</taxon>
        <taxon>Rhabditida</taxon>
        <taxon>Spirurina</taxon>
        <taxon>Ascaridomorpha</taxon>
        <taxon>Ascaridoidea</taxon>
        <taxon>Ascarididae</taxon>
        <taxon>Parascaris</taxon>
    </lineage>
</organism>
<evidence type="ECO:0000313" key="1">
    <source>
        <dbReference type="Proteomes" id="UP000887569"/>
    </source>
</evidence>
<dbReference type="Proteomes" id="UP000887569">
    <property type="component" value="Unplaced"/>
</dbReference>
<sequence length="91" mass="10309">MDTVINLCWTPAIEKQIKAHSLGLFENVRIDTFLAGSGKLMDIATENPNYSCRRTAALRAEFAEHRRTTIASDIQRRTRLGKRSSRTNCNV</sequence>
<name>A0A915ACK8_PARUN</name>
<dbReference type="WBParaSite" id="PgR003_g060_t01">
    <property type="protein sequence ID" value="PgR003_g060_t01"/>
    <property type="gene ID" value="PgR003_g060"/>
</dbReference>
<reference evidence="2" key="1">
    <citation type="submission" date="2022-11" db="UniProtKB">
        <authorList>
            <consortium name="WormBaseParasite"/>
        </authorList>
    </citation>
    <scope>IDENTIFICATION</scope>
</reference>
<evidence type="ECO:0000313" key="2">
    <source>
        <dbReference type="WBParaSite" id="PgR003_g060_t01"/>
    </source>
</evidence>
<keyword evidence="1" id="KW-1185">Reference proteome</keyword>
<accession>A0A915ACK8</accession>
<dbReference type="AlphaFoldDB" id="A0A915ACK8"/>
<protein>
    <submittedName>
        <fullName evidence="2">ShKT domain-containing protein</fullName>
    </submittedName>
</protein>
<proteinExistence type="predicted"/>